<keyword evidence="2" id="KW-1185">Reference proteome</keyword>
<dbReference type="AlphaFoldDB" id="A0A498R215"/>
<gene>
    <name evidence="1" type="ORF">LAUMK142_05237</name>
</gene>
<protein>
    <submittedName>
        <fullName evidence="1">Uncharacterized protein</fullName>
    </submittedName>
</protein>
<dbReference type="EMBL" id="UPHU01000001">
    <property type="protein sequence ID" value="VBA55753.1"/>
    <property type="molecule type" value="Genomic_DNA"/>
</dbReference>
<evidence type="ECO:0000313" key="1">
    <source>
        <dbReference type="EMBL" id="VBA55753.1"/>
    </source>
</evidence>
<dbReference type="Proteomes" id="UP000268285">
    <property type="component" value="Unassembled WGS sequence"/>
</dbReference>
<name>A0A498R215_9MYCO</name>
<organism evidence="1 2">
    <name type="scientific">Mycobacterium pseudokansasii</name>
    <dbReference type="NCBI Taxonomy" id="2341080"/>
    <lineage>
        <taxon>Bacteria</taxon>
        <taxon>Bacillati</taxon>
        <taxon>Actinomycetota</taxon>
        <taxon>Actinomycetes</taxon>
        <taxon>Mycobacteriales</taxon>
        <taxon>Mycobacteriaceae</taxon>
        <taxon>Mycobacterium</taxon>
    </lineage>
</organism>
<accession>A0A498R215</accession>
<reference evidence="1 2" key="1">
    <citation type="submission" date="2018-09" db="EMBL/GenBank/DDBJ databases">
        <authorList>
            <person name="Tagini F."/>
        </authorList>
    </citation>
    <scope>NUCLEOTIDE SEQUENCE [LARGE SCALE GENOMIC DNA]</scope>
    <source>
        <strain evidence="1 2">MK142</strain>
    </source>
</reference>
<evidence type="ECO:0000313" key="2">
    <source>
        <dbReference type="Proteomes" id="UP000268285"/>
    </source>
</evidence>
<sequence>MAADCAKSATEALQTGMRQALAFDAPYVIERLLKDGVADTHTLADEVFSEVKKYLVLCELTPGAAIGMYSGLVDAAWHTFILFTPQYTSYSQRHFGRYLDHVPTVDESRYQGRPRPGAPVVANNVRGQGGLRNSSRANSKKLTFPDFRDRYEAVFGQSLPDVWYDERCISPNRRMIRDDRRGQVWLARHDGYVEVRCANGATLIRVNELAYAALQFILVTATFYVRELPGGLAQEEKVGLTQALTQSGVLKIAS</sequence>
<proteinExistence type="predicted"/>